<accession>A0A388KIR6</accession>
<dbReference type="PANTHER" id="PTHR31096">
    <property type="entry name" value="ACT DOMAIN-CONTAINING PROTEIN ACR4-RELATED"/>
    <property type="match status" value="1"/>
</dbReference>
<name>A0A388KIR6_CHABU</name>
<feature type="domain" description="ACT" evidence="2">
    <location>
        <begin position="132"/>
        <end position="212"/>
    </location>
</feature>
<evidence type="ECO:0000259" key="2">
    <source>
        <dbReference type="PROSITE" id="PS51671"/>
    </source>
</evidence>
<dbReference type="OrthoDB" id="2019824at2759"/>
<proteinExistence type="predicted"/>
<dbReference type="AlphaFoldDB" id="A0A388KIR6"/>
<keyword evidence="4" id="KW-1185">Reference proteome</keyword>
<dbReference type="InterPro" id="IPR056816">
    <property type="entry name" value="ACR2/9/10_N"/>
</dbReference>
<dbReference type="InterPro" id="IPR040217">
    <property type="entry name" value="ACR1-12"/>
</dbReference>
<dbReference type="STRING" id="69332.A0A388KIR6"/>
<gene>
    <name evidence="3" type="ORF">CBR_g4757</name>
</gene>
<dbReference type="InterPro" id="IPR056805">
    <property type="entry name" value="ACT_ACR9/10_C"/>
</dbReference>
<dbReference type="Pfam" id="PF24926">
    <property type="entry name" value="ACT_ACR9_C"/>
    <property type="match status" value="1"/>
</dbReference>
<evidence type="ECO:0000313" key="4">
    <source>
        <dbReference type="Proteomes" id="UP000265515"/>
    </source>
</evidence>
<keyword evidence="1" id="KW-0677">Repeat</keyword>
<sequence>MPVAYIPRRPARRTSPTLMPAEGIEVVEVRRTKNGNGEWMGEKERAVDINCPNANGLACEIMRVIFEFGLSVTKGDLIADGFWCFVSLHVLARTESVKWLLLKQRLEASCPSPRRYLMPLQRLPLKGTHMHLLKVCTTDRSGLLNDVAHILWQLEFTIHRVNVSTCPDGQAVDLLFITDEREELPSAERANEVREQVLQELDPLTTVELSIAGPECGVFSSLDCSPASRMMPSVAEALFPDDFDGWKDKNSEQATVKIDNAMSDKQTMVEIDARDRRGLMYDCMRTLKDLKLKVAMGRIVTREKGWCNVVVFVQTPEESQVMSLEWQNEIIERLRREVLRPIRLDLVTKDTETELLIATPIEASSGKGRPRVLYDVTLALRCLKICIFKADITRHNVANKLWEVYRFVLTDLKGNPVAGASGEMVKERVKHVLMG</sequence>
<organism evidence="3 4">
    <name type="scientific">Chara braunii</name>
    <name type="common">Braun's stonewort</name>
    <dbReference type="NCBI Taxonomy" id="69332"/>
    <lineage>
        <taxon>Eukaryota</taxon>
        <taxon>Viridiplantae</taxon>
        <taxon>Streptophyta</taxon>
        <taxon>Charophyceae</taxon>
        <taxon>Charales</taxon>
        <taxon>Characeae</taxon>
        <taxon>Chara</taxon>
    </lineage>
</organism>
<reference evidence="3 4" key="1">
    <citation type="journal article" date="2018" name="Cell">
        <title>The Chara Genome: Secondary Complexity and Implications for Plant Terrestrialization.</title>
        <authorList>
            <person name="Nishiyama T."/>
            <person name="Sakayama H."/>
            <person name="Vries J.D."/>
            <person name="Buschmann H."/>
            <person name="Saint-Marcoux D."/>
            <person name="Ullrich K.K."/>
            <person name="Haas F.B."/>
            <person name="Vanderstraeten L."/>
            <person name="Becker D."/>
            <person name="Lang D."/>
            <person name="Vosolsobe S."/>
            <person name="Rombauts S."/>
            <person name="Wilhelmsson P.K.I."/>
            <person name="Janitza P."/>
            <person name="Kern R."/>
            <person name="Heyl A."/>
            <person name="Rumpler F."/>
            <person name="Villalobos L.I.A.C."/>
            <person name="Clay J.M."/>
            <person name="Skokan R."/>
            <person name="Toyoda A."/>
            <person name="Suzuki Y."/>
            <person name="Kagoshima H."/>
            <person name="Schijlen E."/>
            <person name="Tajeshwar N."/>
            <person name="Catarino B."/>
            <person name="Hetherington A.J."/>
            <person name="Saltykova A."/>
            <person name="Bonnot C."/>
            <person name="Breuninger H."/>
            <person name="Symeonidi A."/>
            <person name="Radhakrishnan G.V."/>
            <person name="Van Nieuwerburgh F."/>
            <person name="Deforce D."/>
            <person name="Chang C."/>
            <person name="Karol K.G."/>
            <person name="Hedrich R."/>
            <person name="Ulvskov P."/>
            <person name="Glockner G."/>
            <person name="Delwiche C.F."/>
            <person name="Petrasek J."/>
            <person name="Van de Peer Y."/>
            <person name="Friml J."/>
            <person name="Beilby M."/>
            <person name="Dolan L."/>
            <person name="Kohara Y."/>
            <person name="Sugano S."/>
            <person name="Fujiyama A."/>
            <person name="Delaux P.-M."/>
            <person name="Quint M."/>
            <person name="TheiBen G."/>
            <person name="Hagemann M."/>
            <person name="Harholt J."/>
            <person name="Dunand C."/>
            <person name="Zachgo S."/>
            <person name="Langdale J."/>
            <person name="Maumus F."/>
            <person name="Straeten D.V.D."/>
            <person name="Gould S.B."/>
            <person name="Rensing S.A."/>
        </authorList>
    </citation>
    <scope>NUCLEOTIDE SEQUENCE [LARGE SCALE GENOMIC DNA]</scope>
    <source>
        <strain evidence="3 4">S276</strain>
    </source>
</reference>
<dbReference type="PROSITE" id="PS51671">
    <property type="entry name" value="ACT"/>
    <property type="match status" value="1"/>
</dbReference>
<evidence type="ECO:0000256" key="1">
    <source>
        <dbReference type="ARBA" id="ARBA00022737"/>
    </source>
</evidence>
<dbReference type="Pfam" id="PF24931">
    <property type="entry name" value="ACT_ACR9_3rd"/>
    <property type="match status" value="1"/>
</dbReference>
<dbReference type="OMA" id="LWVVPHY"/>
<dbReference type="Gramene" id="GBG69932">
    <property type="protein sequence ID" value="GBG69932"/>
    <property type="gene ID" value="CBR_g4757"/>
</dbReference>
<protein>
    <recommendedName>
        <fullName evidence="2">ACT domain-containing protein</fullName>
    </recommendedName>
</protein>
<dbReference type="InterPro" id="IPR045865">
    <property type="entry name" value="ACT-like_dom_sf"/>
</dbReference>
<dbReference type="PANTHER" id="PTHR31096:SF65">
    <property type="entry name" value="ACT DOMAIN-CONTAINING PROTEIN ACR9"/>
    <property type="match status" value="1"/>
</dbReference>
<evidence type="ECO:0000313" key="3">
    <source>
        <dbReference type="EMBL" id="GBG69932.1"/>
    </source>
</evidence>
<dbReference type="Proteomes" id="UP000265515">
    <property type="component" value="Unassembled WGS sequence"/>
</dbReference>
<dbReference type="Pfam" id="PF24914">
    <property type="entry name" value="ACR10_N"/>
    <property type="match status" value="1"/>
</dbReference>
<dbReference type="SUPFAM" id="SSF55021">
    <property type="entry name" value="ACT-like"/>
    <property type="match status" value="1"/>
</dbReference>
<dbReference type="EMBL" id="BFEA01000122">
    <property type="protein sequence ID" value="GBG69932.1"/>
    <property type="molecule type" value="Genomic_DNA"/>
</dbReference>
<dbReference type="InterPro" id="IPR002912">
    <property type="entry name" value="ACT_dom"/>
</dbReference>
<comment type="caution">
    <text evidence="3">The sequence shown here is derived from an EMBL/GenBank/DDBJ whole genome shotgun (WGS) entry which is preliminary data.</text>
</comment>